<proteinExistence type="predicted"/>
<gene>
    <name evidence="1" type="ORF">NCTC12971_04921</name>
</gene>
<name>A0A4U9HWV4_SERRU</name>
<protein>
    <submittedName>
        <fullName evidence="1">Uncharacterized protein</fullName>
    </submittedName>
</protein>
<evidence type="ECO:0000313" key="1">
    <source>
        <dbReference type="EMBL" id="VTP67069.1"/>
    </source>
</evidence>
<dbReference type="EMBL" id="LR590463">
    <property type="protein sequence ID" value="VTP67069.1"/>
    <property type="molecule type" value="Genomic_DNA"/>
</dbReference>
<dbReference type="AlphaFoldDB" id="A0A4U9HWV4"/>
<reference evidence="1 2" key="1">
    <citation type="submission" date="2019-05" db="EMBL/GenBank/DDBJ databases">
        <authorList>
            <consortium name="Pathogen Informatics"/>
        </authorList>
    </citation>
    <scope>NUCLEOTIDE SEQUENCE [LARGE SCALE GENOMIC DNA]</scope>
    <source>
        <strain evidence="1 2">NCTC12971</strain>
    </source>
</reference>
<sequence length="41" mass="4443">MINSALWYREFGAPEAVLRLENAPPAALTAGNVRSPCGSRR</sequence>
<organism evidence="1 2">
    <name type="scientific">Serratia rubidaea</name>
    <name type="common">Serratia marinorubra</name>
    <dbReference type="NCBI Taxonomy" id="61652"/>
    <lineage>
        <taxon>Bacteria</taxon>
        <taxon>Pseudomonadati</taxon>
        <taxon>Pseudomonadota</taxon>
        <taxon>Gammaproteobacteria</taxon>
        <taxon>Enterobacterales</taxon>
        <taxon>Yersiniaceae</taxon>
        <taxon>Serratia</taxon>
    </lineage>
</organism>
<dbReference type="Proteomes" id="UP000307968">
    <property type="component" value="Chromosome"/>
</dbReference>
<accession>A0A4U9HWV4</accession>
<evidence type="ECO:0000313" key="2">
    <source>
        <dbReference type="Proteomes" id="UP000307968"/>
    </source>
</evidence>